<gene>
    <name evidence="3" type="ORF">ACFOOL_13635</name>
</gene>
<evidence type="ECO:0000259" key="2">
    <source>
        <dbReference type="PROSITE" id="PS50883"/>
    </source>
</evidence>
<dbReference type="CDD" id="cd01948">
    <property type="entry name" value="EAL"/>
    <property type="match status" value="1"/>
</dbReference>
<dbReference type="Pfam" id="PF00563">
    <property type="entry name" value="EAL"/>
    <property type="match status" value="1"/>
</dbReference>
<dbReference type="RefSeq" id="WP_380097732.1">
    <property type="nucleotide sequence ID" value="NZ_JBHRYD010000013.1"/>
</dbReference>
<dbReference type="Gene3D" id="3.20.20.450">
    <property type="entry name" value="EAL domain"/>
    <property type="match status" value="1"/>
</dbReference>
<dbReference type="EMBL" id="JBHRYD010000013">
    <property type="protein sequence ID" value="MFC3705796.1"/>
    <property type="molecule type" value="Genomic_DNA"/>
</dbReference>
<protein>
    <submittedName>
        <fullName evidence="3">EAL domain-containing protein</fullName>
    </submittedName>
</protein>
<organism evidence="3 4">
    <name type="scientific">Devosia honganensis</name>
    <dbReference type="NCBI Taxonomy" id="1610527"/>
    <lineage>
        <taxon>Bacteria</taxon>
        <taxon>Pseudomonadati</taxon>
        <taxon>Pseudomonadota</taxon>
        <taxon>Alphaproteobacteria</taxon>
        <taxon>Hyphomicrobiales</taxon>
        <taxon>Devosiaceae</taxon>
        <taxon>Devosia</taxon>
    </lineage>
</organism>
<dbReference type="PANTHER" id="PTHR33121:SF79">
    <property type="entry name" value="CYCLIC DI-GMP PHOSPHODIESTERASE PDED-RELATED"/>
    <property type="match status" value="1"/>
</dbReference>
<dbReference type="PANTHER" id="PTHR33121">
    <property type="entry name" value="CYCLIC DI-GMP PHOSPHODIESTERASE PDEF"/>
    <property type="match status" value="1"/>
</dbReference>
<keyword evidence="1" id="KW-0472">Membrane</keyword>
<accession>A0ABV7X4P8</accession>
<dbReference type="Proteomes" id="UP001595613">
    <property type="component" value="Unassembled WGS sequence"/>
</dbReference>
<evidence type="ECO:0000313" key="4">
    <source>
        <dbReference type="Proteomes" id="UP001595613"/>
    </source>
</evidence>
<evidence type="ECO:0000256" key="1">
    <source>
        <dbReference type="SAM" id="Phobius"/>
    </source>
</evidence>
<proteinExistence type="predicted"/>
<feature type="transmembrane region" description="Helical" evidence="1">
    <location>
        <begin position="239"/>
        <end position="260"/>
    </location>
</feature>
<reference evidence="4" key="1">
    <citation type="journal article" date="2019" name="Int. J. Syst. Evol. Microbiol.">
        <title>The Global Catalogue of Microorganisms (GCM) 10K type strain sequencing project: providing services to taxonomists for standard genome sequencing and annotation.</title>
        <authorList>
            <consortium name="The Broad Institute Genomics Platform"/>
            <consortium name="The Broad Institute Genome Sequencing Center for Infectious Disease"/>
            <person name="Wu L."/>
            <person name="Ma J."/>
        </authorList>
    </citation>
    <scope>NUCLEOTIDE SEQUENCE [LARGE SCALE GENOMIC DNA]</scope>
    <source>
        <strain evidence="4">KCTC 42281</strain>
    </source>
</reference>
<dbReference type="PROSITE" id="PS50883">
    <property type="entry name" value="EAL"/>
    <property type="match status" value="1"/>
</dbReference>
<feature type="domain" description="EAL" evidence="2">
    <location>
        <begin position="263"/>
        <end position="516"/>
    </location>
</feature>
<dbReference type="InterPro" id="IPR050706">
    <property type="entry name" value="Cyclic-di-GMP_PDE-like"/>
</dbReference>
<dbReference type="SUPFAM" id="SSF141868">
    <property type="entry name" value="EAL domain-like"/>
    <property type="match status" value="1"/>
</dbReference>
<evidence type="ECO:0000313" key="3">
    <source>
        <dbReference type="EMBL" id="MFC3705796.1"/>
    </source>
</evidence>
<comment type="caution">
    <text evidence="3">The sequence shown here is derived from an EMBL/GenBank/DDBJ whole genome shotgun (WGS) entry which is preliminary data.</text>
</comment>
<keyword evidence="1" id="KW-1133">Transmembrane helix</keyword>
<keyword evidence="4" id="KW-1185">Reference proteome</keyword>
<dbReference type="InterPro" id="IPR001633">
    <property type="entry name" value="EAL_dom"/>
</dbReference>
<dbReference type="InterPro" id="IPR035919">
    <property type="entry name" value="EAL_sf"/>
</dbReference>
<sequence length="532" mass="57282">MKSNLSHVLVLMGAILAFAPIIAVDHLLDAYVRHREKAIAQQYVEDVGSHINASITDGVAALRGVIANSPSLCTPTFVANAQAAIESAINLKQVLVENFDGVQYCDAYGRTVSYSPLSQPLPVPGLTETLSVVKLGDMTMPALRVTQTFGDTRRISAFMPLLGQSEAALAATMRDAGMMRVTLTNGLSIVSIGDVAGFDRRVANSDYISAQGYAGQFPIRVELSVPFAMVRAKYADLDFAFTIIACIASGAFLLASLNYARRSRVPAFDLERAIERSEIKPYYQPVINLRTGELVGCEVLCRWEKRNGQVIPPGAFIDYAEVTGLAIPMTVSLMEQVRNDLSELCRTLPDLKISINLFEGHFRDVGIVEDVQAIFGQSPISFRQLVFEITERRPLNNSMATTSVISGLHALGARLAMDDAGTGHSNLAYLATLGVDVIKIDRIFVDMIKPGTTQVPVLDGLIAMARDLDCEVVAEGVETEEQAVYLRSRGVLHAQGYIFAPALKVGAFKELALALHATAPGPAHIAGTAAAA</sequence>
<keyword evidence="1" id="KW-0812">Transmembrane</keyword>
<name>A0ABV7X4P8_9HYPH</name>
<dbReference type="SMART" id="SM00052">
    <property type="entry name" value="EAL"/>
    <property type="match status" value="1"/>
</dbReference>